<sequence>MHEPAHTFIGQNAGQERLPERRFGVGLVGTAAYLCDAVSGRVGPQFERVQVQRPIRDVEQVRVAVEVGYRRGEWYQCGGQVEHAGHAGRRFAFSDVGA</sequence>
<evidence type="ECO:0000313" key="2">
    <source>
        <dbReference type="Proteomes" id="UP000048289"/>
    </source>
</evidence>
<accession>A0A654TIG6</accession>
<organism evidence="1 2">
    <name type="scientific">Mycobacterium tuberculosis</name>
    <dbReference type="NCBI Taxonomy" id="1773"/>
    <lineage>
        <taxon>Bacteria</taxon>
        <taxon>Bacillati</taxon>
        <taxon>Actinomycetota</taxon>
        <taxon>Actinomycetes</taxon>
        <taxon>Mycobacteriales</taxon>
        <taxon>Mycobacteriaceae</taxon>
        <taxon>Mycobacterium</taxon>
        <taxon>Mycobacterium tuberculosis complex</taxon>
    </lineage>
</organism>
<gene>
    <name evidence="1" type="ORF">ERS007681_04280</name>
</gene>
<dbReference type="EMBL" id="CFOE01000978">
    <property type="protein sequence ID" value="CFE47081.1"/>
    <property type="molecule type" value="Genomic_DNA"/>
</dbReference>
<dbReference type="AlphaFoldDB" id="A0A654TIG6"/>
<evidence type="ECO:0000313" key="1">
    <source>
        <dbReference type="EMBL" id="CFE47081.1"/>
    </source>
</evidence>
<name>A0A654TIG6_MYCTX</name>
<reference evidence="1 2" key="1">
    <citation type="submission" date="2015-03" db="EMBL/GenBank/DDBJ databases">
        <authorList>
            <consortium name="Pathogen Informatics"/>
        </authorList>
    </citation>
    <scope>NUCLEOTIDE SEQUENCE [LARGE SCALE GENOMIC DNA]</scope>
    <source>
        <strain evidence="1 2">G09901357</strain>
    </source>
</reference>
<proteinExistence type="predicted"/>
<dbReference type="Proteomes" id="UP000048289">
    <property type="component" value="Unassembled WGS sequence"/>
</dbReference>
<protein>
    <submittedName>
        <fullName evidence="1">Uncharacterized protein</fullName>
    </submittedName>
</protein>